<evidence type="ECO:0000256" key="2">
    <source>
        <dbReference type="SAM" id="Phobius"/>
    </source>
</evidence>
<name>A0A1H1EJE2_9ACTN</name>
<keyword evidence="2" id="KW-1133">Transmembrane helix</keyword>
<feature type="transmembrane region" description="Helical" evidence="2">
    <location>
        <begin position="538"/>
        <end position="571"/>
    </location>
</feature>
<dbReference type="GO" id="GO:0016740">
    <property type="term" value="F:transferase activity"/>
    <property type="evidence" value="ECO:0007669"/>
    <property type="project" value="UniProtKB-KW"/>
</dbReference>
<dbReference type="PANTHER" id="PTHR43685">
    <property type="entry name" value="GLYCOSYLTRANSFERASE"/>
    <property type="match status" value="1"/>
</dbReference>
<organism evidence="3 4">
    <name type="scientific">Thermostaphylospora chromogena</name>
    <dbReference type="NCBI Taxonomy" id="35622"/>
    <lineage>
        <taxon>Bacteria</taxon>
        <taxon>Bacillati</taxon>
        <taxon>Actinomycetota</taxon>
        <taxon>Actinomycetes</taxon>
        <taxon>Streptosporangiales</taxon>
        <taxon>Thermomonosporaceae</taxon>
        <taxon>Thermostaphylospora</taxon>
    </lineage>
</organism>
<keyword evidence="2" id="KW-0472">Membrane</keyword>
<proteinExistence type="predicted"/>
<dbReference type="AlphaFoldDB" id="A0A1H1EJE2"/>
<dbReference type="Pfam" id="PF13641">
    <property type="entry name" value="Glyco_tranf_2_3"/>
    <property type="match status" value="1"/>
</dbReference>
<dbReference type="InterPro" id="IPR029044">
    <property type="entry name" value="Nucleotide-diphossugar_trans"/>
</dbReference>
<protein>
    <submittedName>
        <fullName evidence="3">Glycosyltransferase, GT2 family</fullName>
    </submittedName>
</protein>
<keyword evidence="4" id="KW-1185">Reference proteome</keyword>
<sequence>MPYLGRRPAERRTDAITTTGIMPSTNATPHHGAHPAAVGTARPEAATVTAIVVVHDGVRWLGETLDAIMRQSRPVDRLICVDNGSHDGSRELLVRTLGEGGVLSLSRSTGFGEAVARAMEELPRTGGREWIWLLHDDCAPDVRALEALLWAADRDPSAAVLGPKLLDWIDRKALLEIGVTVDRTGRRDTGLEPKEYDQGQHDAPGGVREVLSVSSAGMLIRRDVWEEVGGLDPGFELFRDDLDLCWRVRNAGHKVLNVTHAVAWHAEAAARRRRRITASVHHPRRLDRRNALFVIMVNVPFGAFLWSLLRNIALSLVRVVLLLLAKQPADAFDECYAIGWLLARPGRLLRARRARRKGRKQNHPKVKKMLAPRGAALHRLVDMVRGYLSGEGPVESSGRHHAAARAEDGEELLNDRTSPLRRVFTNPGLLLFSALLAVTLVAERSLFGGDRLGGGTLVPVIGGASDLWRLYTESFHATGIGSQGWPPPYVAVLAVISTITLGKTWLAVTVLLLGCVPLAGLSAYLATRRMIPGVGARVWLAATYALLPVATGAIAAGRLGTAVVLVLLPVYAALATAMLGGEGRRARRAAWGLGLLLAVGTAFAPLVYPFTVVVGALGAVAFGAARRGAGVSVGIALGVPLVLLFPWLVQLLGHPEQILLEAGLHQPGLADPRLSAESLLALSPGGPGMPPLWVTAGLLAVALAALLVRRGRMVVAVGWAVILFGLLVAILVSRARVTAIAGSVAAHAWPGVPLAFAATGALVVAALTARRLAELRAAGGLRRAAALLVAAVAFSTPVLAAGFWVWKGVDGPLRGDLPDAMPVLAAAGSADGERTLVLRSTGDGGLTYTVLRGRTPIIGEADLPAPEEARSRLATAAAGIVSGRSGSDTEILATFGVRFVVLVAPIDPGVAGALDSQPDLVRMSLSETTGVWRLARPLGRVWIAGPGGERTPATVGRGPDGSLAVDVPPGEGDERTLVLAEPHGGWRATMDDEELPATVVDGWAQGFTLGAAGGEVRLVHEDGPRRIWLWVQAVLVVIVLVLAAPGARSSGDEPDEEPPPGPPPTGRKQAVPSAPERARRVEMAGR</sequence>
<feature type="transmembrane region" description="Helical" evidence="2">
    <location>
        <begin position="690"/>
        <end position="708"/>
    </location>
</feature>
<evidence type="ECO:0000313" key="4">
    <source>
        <dbReference type="Proteomes" id="UP000217103"/>
    </source>
</evidence>
<feature type="transmembrane region" description="Helical" evidence="2">
    <location>
        <begin position="423"/>
        <end position="442"/>
    </location>
</feature>
<evidence type="ECO:0000256" key="1">
    <source>
        <dbReference type="SAM" id="MobiDB-lite"/>
    </source>
</evidence>
<feature type="transmembrane region" description="Helical" evidence="2">
    <location>
        <begin position="785"/>
        <end position="806"/>
    </location>
</feature>
<feature type="transmembrane region" description="Helical" evidence="2">
    <location>
        <begin position="713"/>
        <end position="732"/>
    </location>
</feature>
<gene>
    <name evidence="3" type="ORF">SAMN04489764_2509</name>
</gene>
<dbReference type="PANTHER" id="PTHR43685:SF3">
    <property type="entry name" value="SLR2126 PROTEIN"/>
    <property type="match status" value="1"/>
</dbReference>
<feature type="compositionally biased region" description="Basic and acidic residues" evidence="1">
    <location>
        <begin position="1076"/>
        <end position="1086"/>
    </location>
</feature>
<feature type="transmembrane region" description="Helical" evidence="2">
    <location>
        <begin position="291"/>
        <end position="309"/>
    </location>
</feature>
<keyword evidence="2" id="KW-0812">Transmembrane</keyword>
<evidence type="ECO:0000313" key="3">
    <source>
        <dbReference type="EMBL" id="SDQ88895.1"/>
    </source>
</evidence>
<dbReference type="EMBL" id="FNKK01000002">
    <property type="protein sequence ID" value="SDQ88895.1"/>
    <property type="molecule type" value="Genomic_DNA"/>
</dbReference>
<keyword evidence="3" id="KW-0808">Transferase</keyword>
<feature type="transmembrane region" description="Helical" evidence="2">
    <location>
        <begin position="591"/>
        <end position="622"/>
    </location>
</feature>
<dbReference type="Gene3D" id="3.90.550.10">
    <property type="entry name" value="Spore Coat Polysaccharide Biosynthesis Protein SpsA, Chain A"/>
    <property type="match status" value="1"/>
</dbReference>
<dbReference type="InterPro" id="IPR050834">
    <property type="entry name" value="Glycosyltransf_2"/>
</dbReference>
<dbReference type="Proteomes" id="UP000217103">
    <property type="component" value="Unassembled WGS sequence"/>
</dbReference>
<dbReference type="STRING" id="35622.SAMN04489764_2509"/>
<reference evidence="3 4" key="1">
    <citation type="submission" date="2016-10" db="EMBL/GenBank/DDBJ databases">
        <authorList>
            <person name="de Groot N.N."/>
        </authorList>
    </citation>
    <scope>NUCLEOTIDE SEQUENCE [LARGE SCALE GENOMIC DNA]</scope>
    <source>
        <strain evidence="3 4">DSM 43794</strain>
    </source>
</reference>
<feature type="region of interest" description="Disordered" evidence="1">
    <location>
        <begin position="1047"/>
        <end position="1086"/>
    </location>
</feature>
<feature type="transmembrane region" description="Helical" evidence="2">
    <location>
        <begin position="505"/>
        <end position="526"/>
    </location>
</feature>
<dbReference type="SUPFAM" id="SSF53448">
    <property type="entry name" value="Nucleotide-diphospho-sugar transferases"/>
    <property type="match status" value="1"/>
</dbReference>
<feature type="transmembrane region" description="Helical" evidence="2">
    <location>
        <begin position="752"/>
        <end position="773"/>
    </location>
</feature>
<accession>A0A1H1EJE2</accession>